<evidence type="ECO:0000256" key="1">
    <source>
        <dbReference type="SAM" id="MobiDB-lite"/>
    </source>
</evidence>
<proteinExistence type="predicted"/>
<sequence>MNRKLRQDLHGVTGPDIAASGGETFPESGGILVLGRAAVIPNECQLTEVLDDKLLYEKRLMYMSDNFPMDYKFLVKHEEVLRSHNISNLRDQGIPVKELRYLWGIVNERILIKMKSMLPTKHPSVAYITDLQAIFKELLLGQEMPNNDVLHGILAKLKAERGTAERKPVRPKALLDNCFKVLYALYKEECGLSNPRQIKKHEQSPRANPPHWDTHSSPF</sequence>
<protein>
    <submittedName>
        <fullName evidence="2">Uncharacterized protein</fullName>
    </submittedName>
</protein>
<dbReference type="PANTHER" id="PTHR28606">
    <property type="entry name" value="INTERLEUKIN-34"/>
    <property type="match status" value="1"/>
</dbReference>
<evidence type="ECO:0000313" key="3">
    <source>
        <dbReference type="Proteomes" id="UP000694569"/>
    </source>
</evidence>
<evidence type="ECO:0000313" key="2">
    <source>
        <dbReference type="Ensembl" id="ENSLLEP00000048368.1"/>
    </source>
</evidence>
<dbReference type="PRINTS" id="PR01938">
    <property type="entry name" value="INTRLEUKIN34"/>
</dbReference>
<dbReference type="GO" id="GO:0045657">
    <property type="term" value="P:positive regulation of monocyte differentiation"/>
    <property type="evidence" value="ECO:0007669"/>
    <property type="project" value="TreeGrafter"/>
</dbReference>
<dbReference type="OrthoDB" id="9902423at2759"/>
<feature type="region of interest" description="Disordered" evidence="1">
    <location>
        <begin position="197"/>
        <end position="219"/>
    </location>
</feature>
<dbReference type="Ensembl" id="ENSLLET00000050255.1">
    <property type="protein sequence ID" value="ENSLLEP00000048368.1"/>
    <property type="gene ID" value="ENSLLEG00000030504.1"/>
</dbReference>
<accession>A0A8C5R8B4</accession>
<organism evidence="2 3">
    <name type="scientific">Leptobrachium leishanense</name>
    <name type="common">Leishan spiny toad</name>
    <dbReference type="NCBI Taxonomy" id="445787"/>
    <lineage>
        <taxon>Eukaryota</taxon>
        <taxon>Metazoa</taxon>
        <taxon>Chordata</taxon>
        <taxon>Craniata</taxon>
        <taxon>Vertebrata</taxon>
        <taxon>Euteleostomi</taxon>
        <taxon>Amphibia</taxon>
        <taxon>Batrachia</taxon>
        <taxon>Anura</taxon>
        <taxon>Pelobatoidea</taxon>
        <taxon>Megophryidae</taxon>
        <taxon>Leptobrachium</taxon>
    </lineage>
</organism>
<dbReference type="InterPro" id="IPR038328">
    <property type="entry name" value="IL-34_sf"/>
</dbReference>
<dbReference type="GO" id="GO:0005615">
    <property type="term" value="C:extracellular space"/>
    <property type="evidence" value="ECO:0007669"/>
    <property type="project" value="InterPro"/>
</dbReference>
<reference evidence="2" key="2">
    <citation type="submission" date="2025-09" db="UniProtKB">
        <authorList>
            <consortium name="Ensembl"/>
        </authorList>
    </citation>
    <scope>IDENTIFICATION</scope>
</reference>
<dbReference type="PANTHER" id="PTHR28606:SF1">
    <property type="entry name" value="INTERLEUKIN-34"/>
    <property type="match status" value="1"/>
</dbReference>
<dbReference type="Proteomes" id="UP000694569">
    <property type="component" value="Unplaced"/>
</dbReference>
<reference evidence="2" key="1">
    <citation type="submission" date="2025-08" db="UniProtKB">
        <authorList>
            <consortium name="Ensembl"/>
        </authorList>
    </citation>
    <scope>IDENTIFICATION</scope>
</reference>
<dbReference type="GO" id="GO:0008284">
    <property type="term" value="P:positive regulation of cell population proliferation"/>
    <property type="evidence" value="ECO:0007669"/>
    <property type="project" value="InterPro"/>
</dbReference>
<dbReference type="GO" id="GO:0005157">
    <property type="term" value="F:macrophage colony-stimulating factor receptor binding"/>
    <property type="evidence" value="ECO:0007669"/>
    <property type="project" value="InterPro"/>
</dbReference>
<name>A0A8C5R8B4_9ANUR</name>
<dbReference type="GO" id="GO:0045651">
    <property type="term" value="P:positive regulation of macrophage differentiation"/>
    <property type="evidence" value="ECO:0007669"/>
    <property type="project" value="TreeGrafter"/>
</dbReference>
<dbReference type="Gene3D" id="1.20.1250.80">
    <property type="entry name" value="Interleukin-34"/>
    <property type="match status" value="1"/>
</dbReference>
<dbReference type="Pfam" id="PF15036">
    <property type="entry name" value="IL34"/>
    <property type="match status" value="1"/>
</dbReference>
<keyword evidence="3" id="KW-1185">Reference proteome</keyword>
<dbReference type="GeneTree" id="ENSGT00940000168336"/>
<dbReference type="InterPro" id="IPR020415">
    <property type="entry name" value="IL-34"/>
</dbReference>
<dbReference type="AlphaFoldDB" id="A0A8C5R8B4"/>